<dbReference type="Proteomes" id="UP000256970">
    <property type="component" value="Unassembled WGS sequence"/>
</dbReference>
<dbReference type="EMBL" id="FNXT01000896">
    <property type="protein sequence ID" value="SZX69039.1"/>
    <property type="molecule type" value="Genomic_DNA"/>
</dbReference>
<organism evidence="4 5">
    <name type="scientific">Tetradesmus obliquus</name>
    <name type="common">Green alga</name>
    <name type="synonym">Acutodesmus obliquus</name>
    <dbReference type="NCBI Taxonomy" id="3088"/>
    <lineage>
        <taxon>Eukaryota</taxon>
        <taxon>Viridiplantae</taxon>
        <taxon>Chlorophyta</taxon>
        <taxon>core chlorophytes</taxon>
        <taxon>Chlorophyceae</taxon>
        <taxon>CS clade</taxon>
        <taxon>Sphaeropleales</taxon>
        <taxon>Scenedesmaceae</taxon>
        <taxon>Tetradesmus</taxon>
    </lineage>
</organism>
<evidence type="ECO:0000256" key="2">
    <source>
        <dbReference type="RuleBase" id="RU363120"/>
    </source>
</evidence>
<evidence type="ECO:0000313" key="5">
    <source>
        <dbReference type="Proteomes" id="UP000256970"/>
    </source>
</evidence>
<dbReference type="Pfam" id="PF04667">
    <property type="entry name" value="Endosulfine"/>
    <property type="match status" value="1"/>
</dbReference>
<feature type="region of interest" description="Disordered" evidence="3">
    <location>
        <begin position="101"/>
        <end position="129"/>
    </location>
</feature>
<accession>A0A383VW14</accession>
<proteinExistence type="inferred from homology"/>
<sequence>MDAPQVTKSSPSASIGAFGGLAKKKPLAHRAAANARTFFDSADYALSREQGATQPASKPCHIAPSTPQQQESTQAVLSHWQSLVEQQQVYTPVAAQQGELTNSPYYHCTPGTQPLFRGTRRASRLSMAS</sequence>
<protein>
    <submittedName>
        <fullName evidence="4">Uncharacterized protein</fullName>
    </submittedName>
</protein>
<gene>
    <name evidence="4" type="ORF">BQ4739_LOCUS9344</name>
</gene>
<evidence type="ECO:0000313" key="4">
    <source>
        <dbReference type="EMBL" id="SZX69039.1"/>
    </source>
</evidence>
<dbReference type="AlphaFoldDB" id="A0A383VW14"/>
<feature type="region of interest" description="Disordered" evidence="3">
    <location>
        <begin position="49"/>
        <end position="70"/>
    </location>
</feature>
<evidence type="ECO:0000256" key="1">
    <source>
        <dbReference type="ARBA" id="ARBA00010520"/>
    </source>
</evidence>
<comment type="similarity">
    <text evidence="1 2">Belongs to the endosulfine family.</text>
</comment>
<name>A0A383VW14_TETOB</name>
<dbReference type="InterPro" id="IPR006760">
    <property type="entry name" value="Endosulphine"/>
</dbReference>
<reference evidence="4 5" key="1">
    <citation type="submission" date="2016-10" db="EMBL/GenBank/DDBJ databases">
        <authorList>
            <person name="Cai Z."/>
        </authorList>
    </citation>
    <scope>NUCLEOTIDE SEQUENCE [LARGE SCALE GENOMIC DNA]</scope>
</reference>
<evidence type="ECO:0000256" key="3">
    <source>
        <dbReference type="SAM" id="MobiDB-lite"/>
    </source>
</evidence>
<keyword evidence="5" id="KW-1185">Reference proteome</keyword>